<dbReference type="EMBL" id="BLXT01006765">
    <property type="protein sequence ID" value="GFO33243.1"/>
    <property type="molecule type" value="Genomic_DNA"/>
</dbReference>
<keyword evidence="2" id="KW-0963">Cytoplasm</keyword>
<evidence type="ECO:0000313" key="8">
    <source>
        <dbReference type="EMBL" id="GFO33243.1"/>
    </source>
</evidence>
<dbReference type="PANTHER" id="PTHR28630">
    <property type="match status" value="1"/>
</dbReference>
<evidence type="ECO:0000256" key="6">
    <source>
        <dbReference type="ARBA" id="ARBA00032058"/>
    </source>
</evidence>
<dbReference type="GO" id="GO:0016209">
    <property type="term" value="F:antioxidant activity"/>
    <property type="evidence" value="ECO:0007669"/>
    <property type="project" value="TreeGrafter"/>
</dbReference>
<dbReference type="AlphaFoldDB" id="A0AAV4CMP1"/>
<keyword evidence="9" id="KW-1185">Reference proteome</keyword>
<evidence type="ECO:0000256" key="2">
    <source>
        <dbReference type="ARBA" id="ARBA00022490"/>
    </source>
</evidence>
<proteinExistence type="inferred from homology"/>
<dbReference type="Pfam" id="PF13911">
    <property type="entry name" value="AhpC-TSA_2"/>
    <property type="match status" value="1"/>
</dbReference>
<reference evidence="8 9" key="1">
    <citation type="journal article" date="2021" name="Elife">
        <title>Chloroplast acquisition without the gene transfer in kleptoplastic sea slugs, Plakobranchus ocellatus.</title>
        <authorList>
            <person name="Maeda T."/>
            <person name="Takahashi S."/>
            <person name="Yoshida T."/>
            <person name="Shimamura S."/>
            <person name="Takaki Y."/>
            <person name="Nagai Y."/>
            <person name="Toyoda A."/>
            <person name="Suzuki Y."/>
            <person name="Arimoto A."/>
            <person name="Ishii H."/>
            <person name="Satoh N."/>
            <person name="Nishiyama T."/>
            <person name="Hasebe M."/>
            <person name="Maruyama T."/>
            <person name="Minagawa J."/>
            <person name="Obokata J."/>
            <person name="Shigenobu S."/>
        </authorList>
    </citation>
    <scope>NUCLEOTIDE SEQUENCE [LARGE SCALE GENOMIC DNA]</scope>
</reference>
<dbReference type="InterPro" id="IPR032801">
    <property type="entry name" value="PXL2A/B/C"/>
</dbReference>
<name>A0AAV4CMP1_9GAST</name>
<protein>
    <recommendedName>
        <fullName evidence="5">Peroxiredoxin-like 2A</fullName>
    </recommendedName>
    <alternativeName>
        <fullName evidence="7">Peroxiredoxin-like 2 activated in M-CSF stimulated monocytes</fullName>
    </alternativeName>
    <alternativeName>
        <fullName evidence="6">Redox-regulatory protein FAM213A</fullName>
    </alternativeName>
</protein>
<dbReference type="Proteomes" id="UP000735302">
    <property type="component" value="Unassembled WGS sequence"/>
</dbReference>
<accession>A0AAV4CMP1</accession>
<organism evidence="8 9">
    <name type="scientific">Plakobranchus ocellatus</name>
    <dbReference type="NCBI Taxonomy" id="259542"/>
    <lineage>
        <taxon>Eukaryota</taxon>
        <taxon>Metazoa</taxon>
        <taxon>Spiralia</taxon>
        <taxon>Lophotrochozoa</taxon>
        <taxon>Mollusca</taxon>
        <taxon>Gastropoda</taxon>
        <taxon>Heterobranchia</taxon>
        <taxon>Euthyneura</taxon>
        <taxon>Panpulmonata</taxon>
        <taxon>Sacoglossa</taxon>
        <taxon>Placobranchoidea</taxon>
        <taxon>Plakobranchidae</taxon>
        <taxon>Plakobranchus</taxon>
    </lineage>
</organism>
<evidence type="ECO:0000256" key="1">
    <source>
        <dbReference type="ARBA" id="ARBA00004496"/>
    </source>
</evidence>
<keyword evidence="3" id="KW-0676">Redox-active center</keyword>
<evidence type="ECO:0000256" key="5">
    <source>
        <dbReference type="ARBA" id="ARBA00023849"/>
    </source>
</evidence>
<sequence length="148" mass="16384">MPSEFPLFACFCIPYVMQEAQGLSSLRPQLDALSVPLYAVVHENLGVAEFQPFFDGEIFLDQERGFYGPVERTMFLSGILRTSVMKKIYNAKPEGNLKGEGRILGGVFVVGAGHQGILLEHREKEFGDYADTTEVLAAAKKVQPKSKI</sequence>
<evidence type="ECO:0000313" key="9">
    <source>
        <dbReference type="Proteomes" id="UP000735302"/>
    </source>
</evidence>
<evidence type="ECO:0000256" key="3">
    <source>
        <dbReference type="ARBA" id="ARBA00023284"/>
    </source>
</evidence>
<comment type="caution">
    <text evidence="8">The sequence shown here is derived from an EMBL/GenBank/DDBJ whole genome shotgun (WGS) entry which is preliminary data.</text>
</comment>
<comment type="subcellular location">
    <subcellularLocation>
        <location evidence="1">Cytoplasm</location>
    </subcellularLocation>
</comment>
<dbReference type="GO" id="GO:0005737">
    <property type="term" value="C:cytoplasm"/>
    <property type="evidence" value="ECO:0007669"/>
    <property type="project" value="UniProtKB-SubCell"/>
</dbReference>
<evidence type="ECO:0000256" key="4">
    <source>
        <dbReference type="ARBA" id="ARBA00023787"/>
    </source>
</evidence>
<dbReference type="PANTHER" id="PTHR28630:SF31">
    <property type="entry name" value="PEROXIREDOXIN-LIKE 2A"/>
    <property type="match status" value="1"/>
</dbReference>
<gene>
    <name evidence="8" type="ORF">PoB_005974800</name>
</gene>
<comment type="similarity">
    <text evidence="4">Belongs to the peroxiredoxin-like PRXL2 family. PRXL2A subfamily.</text>
</comment>
<evidence type="ECO:0000256" key="7">
    <source>
        <dbReference type="ARBA" id="ARBA00032129"/>
    </source>
</evidence>